<dbReference type="EMBL" id="MU032349">
    <property type="protein sequence ID" value="KAF3763021.1"/>
    <property type="molecule type" value="Genomic_DNA"/>
</dbReference>
<accession>A0A9P4XY20</accession>
<proteinExistence type="predicted"/>
<evidence type="ECO:0000313" key="1">
    <source>
        <dbReference type="EMBL" id="KAF3763021.1"/>
    </source>
</evidence>
<keyword evidence="2" id="KW-1185">Reference proteome</keyword>
<evidence type="ECO:0000313" key="2">
    <source>
        <dbReference type="Proteomes" id="UP000803844"/>
    </source>
</evidence>
<dbReference type="AlphaFoldDB" id="A0A9P4XY20"/>
<name>A0A9P4XY20_CRYP1</name>
<sequence>MWFWTLAPTAIITGTDLTITLRANIITIVSISISMGMNINMNTGMNTGTDTSIKRDTSTNITMDLSLSLTMDLSVRRKSHDHVDRYFPCAHRHYSDPDEDDYAMIIDEGCAMSIPSWFGEDPLLSHHVIQHVMCRRNERMALHNYFRRKRVEQDVVLLCRLLIDASSLEVDIAVMLDIFDGQLKQHRYVT</sequence>
<dbReference type="GeneID" id="63837778"/>
<dbReference type="RefSeq" id="XP_040774000.1">
    <property type="nucleotide sequence ID" value="XM_040920649.1"/>
</dbReference>
<organism evidence="1 2">
    <name type="scientific">Cryphonectria parasitica (strain ATCC 38755 / EP155)</name>
    <dbReference type="NCBI Taxonomy" id="660469"/>
    <lineage>
        <taxon>Eukaryota</taxon>
        <taxon>Fungi</taxon>
        <taxon>Dikarya</taxon>
        <taxon>Ascomycota</taxon>
        <taxon>Pezizomycotina</taxon>
        <taxon>Sordariomycetes</taxon>
        <taxon>Sordariomycetidae</taxon>
        <taxon>Diaporthales</taxon>
        <taxon>Cryphonectriaceae</taxon>
        <taxon>Cryphonectria-Endothia species complex</taxon>
        <taxon>Cryphonectria</taxon>
    </lineage>
</organism>
<gene>
    <name evidence="1" type="ORF">M406DRAFT_331592</name>
</gene>
<comment type="caution">
    <text evidence="1">The sequence shown here is derived from an EMBL/GenBank/DDBJ whole genome shotgun (WGS) entry which is preliminary data.</text>
</comment>
<protein>
    <submittedName>
        <fullName evidence="1">Uncharacterized protein</fullName>
    </submittedName>
</protein>
<dbReference type="Proteomes" id="UP000803844">
    <property type="component" value="Unassembled WGS sequence"/>
</dbReference>
<reference evidence="1" key="1">
    <citation type="journal article" date="2020" name="Phytopathology">
        <title>Genome sequence of the chestnut blight fungus Cryphonectria parasitica EP155: A fundamental resource for an archetypical invasive plant pathogen.</title>
        <authorList>
            <person name="Crouch J.A."/>
            <person name="Dawe A."/>
            <person name="Aerts A."/>
            <person name="Barry K."/>
            <person name="Churchill A.C.L."/>
            <person name="Grimwood J."/>
            <person name="Hillman B."/>
            <person name="Milgroom M.G."/>
            <person name="Pangilinan J."/>
            <person name="Smith M."/>
            <person name="Salamov A."/>
            <person name="Schmutz J."/>
            <person name="Yadav J."/>
            <person name="Grigoriev I.V."/>
            <person name="Nuss D."/>
        </authorList>
    </citation>
    <scope>NUCLEOTIDE SEQUENCE</scope>
    <source>
        <strain evidence="1">EP155</strain>
    </source>
</reference>